<gene>
    <name evidence="1" type="ORF">DUE52_15215</name>
</gene>
<comment type="caution">
    <text evidence="1">The sequence shown here is derived from an EMBL/GenBank/DDBJ whole genome shotgun (WGS) entry which is preliminary data.</text>
</comment>
<dbReference type="AlphaFoldDB" id="A0A368JMD1"/>
<name>A0A368JMD1_9BACT</name>
<keyword evidence="2" id="KW-1185">Reference proteome</keyword>
<organism evidence="1 2">
    <name type="scientific">Larkinella punicea</name>
    <dbReference type="NCBI Taxonomy" id="2315727"/>
    <lineage>
        <taxon>Bacteria</taxon>
        <taxon>Pseudomonadati</taxon>
        <taxon>Bacteroidota</taxon>
        <taxon>Cytophagia</taxon>
        <taxon>Cytophagales</taxon>
        <taxon>Spirosomataceae</taxon>
        <taxon>Larkinella</taxon>
    </lineage>
</organism>
<dbReference type="EMBL" id="QOWE01000011">
    <property type="protein sequence ID" value="RCR68829.1"/>
    <property type="molecule type" value="Genomic_DNA"/>
</dbReference>
<evidence type="ECO:0000313" key="2">
    <source>
        <dbReference type="Proteomes" id="UP000253383"/>
    </source>
</evidence>
<proteinExistence type="predicted"/>
<protein>
    <submittedName>
        <fullName evidence="1">Uncharacterized protein</fullName>
    </submittedName>
</protein>
<accession>A0A368JMD1</accession>
<reference evidence="1 2" key="1">
    <citation type="submission" date="2018-07" db="EMBL/GenBank/DDBJ databases">
        <title>Genome analysis of Larkinella rosea.</title>
        <authorList>
            <person name="Zhou Z."/>
            <person name="Wang G."/>
        </authorList>
    </citation>
    <scope>NUCLEOTIDE SEQUENCE [LARGE SCALE GENOMIC DNA]</scope>
    <source>
        <strain evidence="2">zzj9</strain>
    </source>
</reference>
<dbReference type="Proteomes" id="UP000253383">
    <property type="component" value="Unassembled WGS sequence"/>
</dbReference>
<evidence type="ECO:0000313" key="1">
    <source>
        <dbReference type="EMBL" id="RCR68829.1"/>
    </source>
</evidence>
<sequence>MNVHELILSQVFTHLSDSPESTRVAIQVSYQLPEMSFWFTQRHRFQTEVAESPNRVVPSTGSDETELPLESLLNHFQVWEQQRLSLSQIMAKARWFVLWHQPSGDSTPYGFAVLAECPNAIYGYSLWARQSGRIQRIATATDKMMLDHFLQAERCELTTEAVRVRLFLQNVTHQLTTSS</sequence>